<dbReference type="GO" id="GO:0015616">
    <property type="term" value="F:DNA translocase activity"/>
    <property type="evidence" value="ECO:0007669"/>
    <property type="project" value="TreeGrafter"/>
</dbReference>
<evidence type="ECO:0000256" key="18">
    <source>
        <dbReference type="ARBA" id="ARBA00047995"/>
    </source>
</evidence>
<dbReference type="InterPro" id="IPR019734">
    <property type="entry name" value="TPR_rpt"/>
</dbReference>
<feature type="compositionally biased region" description="Basic and acidic residues" evidence="23">
    <location>
        <begin position="343"/>
        <end position="358"/>
    </location>
</feature>
<keyword evidence="12" id="KW-0347">Helicase</keyword>
<feature type="compositionally biased region" description="Acidic residues" evidence="23">
    <location>
        <begin position="1128"/>
        <end position="1137"/>
    </location>
</feature>
<evidence type="ECO:0000256" key="22">
    <source>
        <dbReference type="PROSITE-ProRule" id="PRU00339"/>
    </source>
</evidence>
<dbReference type="GO" id="GO:0003678">
    <property type="term" value="F:DNA helicase activity"/>
    <property type="evidence" value="ECO:0007669"/>
    <property type="project" value="UniProtKB-EC"/>
</dbReference>
<feature type="compositionally biased region" description="Acidic residues" evidence="23">
    <location>
        <begin position="1167"/>
        <end position="1176"/>
    </location>
</feature>
<keyword evidence="11 22" id="KW-0802">TPR repeat</keyword>
<dbReference type="InterPro" id="IPR000330">
    <property type="entry name" value="SNF2_N"/>
</dbReference>
<feature type="region of interest" description="Disordered" evidence="23">
    <location>
        <begin position="1067"/>
        <end position="1283"/>
    </location>
</feature>
<feature type="compositionally biased region" description="Polar residues" evidence="23">
    <location>
        <begin position="1097"/>
        <end position="1106"/>
    </location>
</feature>
<evidence type="ECO:0000256" key="14">
    <source>
        <dbReference type="ARBA" id="ARBA00022840"/>
    </source>
</evidence>
<comment type="similarity">
    <text evidence="2">Belongs to the SNF2/RAD54 helicase family.</text>
</comment>
<keyword evidence="16" id="KW-0131">Cell cycle</keyword>
<evidence type="ECO:0000256" key="8">
    <source>
        <dbReference type="ARBA" id="ARBA00022741"/>
    </source>
</evidence>
<dbReference type="InterPro" id="IPR027417">
    <property type="entry name" value="P-loop_NTPase"/>
</dbReference>
<feature type="compositionally biased region" description="Polar residues" evidence="23">
    <location>
        <begin position="738"/>
        <end position="752"/>
    </location>
</feature>
<feature type="region of interest" description="Disordered" evidence="23">
    <location>
        <begin position="343"/>
        <end position="369"/>
    </location>
</feature>
<dbReference type="CDD" id="cd18001">
    <property type="entry name" value="DEXHc_ERCC6L"/>
    <property type="match status" value="1"/>
</dbReference>
<dbReference type="GO" id="GO:0051301">
    <property type="term" value="P:cell division"/>
    <property type="evidence" value="ECO:0007669"/>
    <property type="project" value="UniProtKB-KW"/>
</dbReference>
<evidence type="ECO:0000256" key="17">
    <source>
        <dbReference type="ARBA" id="ARBA00023328"/>
    </source>
</evidence>
<evidence type="ECO:0000256" key="20">
    <source>
        <dbReference type="ARBA" id="ARBA00068237"/>
    </source>
</evidence>
<feature type="compositionally biased region" description="Basic and acidic residues" evidence="23">
    <location>
        <begin position="1188"/>
        <end position="1205"/>
    </location>
</feature>
<dbReference type="GO" id="GO:0000776">
    <property type="term" value="C:kinetochore"/>
    <property type="evidence" value="ECO:0007669"/>
    <property type="project" value="UniProtKB-KW"/>
</dbReference>
<keyword evidence="5" id="KW-0597">Phosphoprotein</keyword>
<dbReference type="GO" id="GO:0003677">
    <property type="term" value="F:DNA binding"/>
    <property type="evidence" value="ECO:0007669"/>
    <property type="project" value="UniProtKB-KW"/>
</dbReference>
<evidence type="ECO:0000256" key="12">
    <source>
        <dbReference type="ARBA" id="ARBA00022806"/>
    </source>
</evidence>
<dbReference type="PROSITE" id="PS51192">
    <property type="entry name" value="HELICASE_ATP_BIND_1"/>
    <property type="match status" value="1"/>
</dbReference>
<dbReference type="FunFam" id="3.40.50.10810:FF:000029">
    <property type="entry name" value="ERCC excision repair 6-like, spindle assembly checkpoint helicase"/>
    <property type="match status" value="1"/>
</dbReference>
<accession>A0A9Q0EB60</accession>
<evidence type="ECO:0000259" key="25">
    <source>
        <dbReference type="PROSITE" id="PS51194"/>
    </source>
</evidence>
<dbReference type="Pfam" id="PF00271">
    <property type="entry name" value="Helicase_C"/>
    <property type="match status" value="1"/>
</dbReference>
<keyword evidence="15" id="KW-0238">DNA-binding</keyword>
<feature type="compositionally biased region" description="Polar residues" evidence="23">
    <location>
        <begin position="1254"/>
        <end position="1269"/>
    </location>
</feature>
<evidence type="ECO:0000256" key="19">
    <source>
        <dbReference type="ARBA" id="ARBA00058190"/>
    </source>
</evidence>
<keyword evidence="7" id="KW-0677">Repeat</keyword>
<evidence type="ECO:0000256" key="23">
    <source>
        <dbReference type="SAM" id="MobiDB-lite"/>
    </source>
</evidence>
<keyword evidence="14" id="KW-0067">ATP-binding</keyword>
<evidence type="ECO:0000256" key="6">
    <source>
        <dbReference type="ARBA" id="ARBA00022618"/>
    </source>
</evidence>
<dbReference type="Pfam" id="PF00176">
    <property type="entry name" value="SNF2-rel_dom"/>
    <property type="match status" value="1"/>
</dbReference>
<dbReference type="SMART" id="SM00028">
    <property type="entry name" value="TPR"/>
    <property type="match status" value="2"/>
</dbReference>
<dbReference type="GO" id="GO:0016787">
    <property type="term" value="F:hydrolase activity"/>
    <property type="evidence" value="ECO:0007669"/>
    <property type="project" value="UniProtKB-KW"/>
</dbReference>
<feature type="compositionally biased region" description="Acidic residues" evidence="23">
    <location>
        <begin position="1206"/>
        <end position="1215"/>
    </location>
</feature>
<dbReference type="PROSITE" id="PS51194">
    <property type="entry name" value="HELICASE_CTER"/>
    <property type="match status" value="1"/>
</dbReference>
<dbReference type="PROSITE" id="PS50005">
    <property type="entry name" value="TPR"/>
    <property type="match status" value="1"/>
</dbReference>
<evidence type="ECO:0000256" key="3">
    <source>
        <dbReference type="ARBA" id="ARBA00012551"/>
    </source>
</evidence>
<organism evidence="26 27">
    <name type="scientific">Muraenolepis orangiensis</name>
    <name type="common">Patagonian moray cod</name>
    <dbReference type="NCBI Taxonomy" id="630683"/>
    <lineage>
        <taxon>Eukaryota</taxon>
        <taxon>Metazoa</taxon>
        <taxon>Chordata</taxon>
        <taxon>Craniata</taxon>
        <taxon>Vertebrata</taxon>
        <taxon>Euteleostomi</taxon>
        <taxon>Actinopterygii</taxon>
        <taxon>Neopterygii</taxon>
        <taxon>Teleostei</taxon>
        <taxon>Neoteleostei</taxon>
        <taxon>Acanthomorphata</taxon>
        <taxon>Zeiogadaria</taxon>
        <taxon>Gadariae</taxon>
        <taxon>Gadiformes</taxon>
        <taxon>Muraenolepidoidei</taxon>
        <taxon>Muraenolepididae</taxon>
        <taxon>Muraenolepis</taxon>
    </lineage>
</organism>
<evidence type="ECO:0000256" key="21">
    <source>
        <dbReference type="ARBA" id="ARBA00081913"/>
    </source>
</evidence>
<dbReference type="SMART" id="SM00487">
    <property type="entry name" value="DEXDc"/>
    <property type="match status" value="1"/>
</dbReference>
<dbReference type="EMBL" id="JANIIK010000044">
    <property type="protein sequence ID" value="KAJ3604702.1"/>
    <property type="molecule type" value="Genomic_DNA"/>
</dbReference>
<evidence type="ECO:0000256" key="13">
    <source>
        <dbReference type="ARBA" id="ARBA00022838"/>
    </source>
</evidence>
<gene>
    <name evidence="26" type="ORF">NHX12_029442</name>
</gene>
<keyword evidence="8" id="KW-0547">Nucleotide-binding</keyword>
<evidence type="ECO:0000259" key="24">
    <source>
        <dbReference type="PROSITE" id="PS51192"/>
    </source>
</evidence>
<evidence type="ECO:0000256" key="10">
    <source>
        <dbReference type="ARBA" id="ARBA00022801"/>
    </source>
</evidence>
<keyword evidence="9" id="KW-0498">Mitosis</keyword>
<dbReference type="SMART" id="SM00490">
    <property type="entry name" value="HELICc"/>
    <property type="match status" value="1"/>
</dbReference>
<comment type="subcellular location">
    <subcellularLocation>
        <location evidence="1">Chromosome</location>
        <location evidence="1">Centromere</location>
        <location evidence="1">Kinetochore</location>
    </subcellularLocation>
</comment>
<keyword evidence="6" id="KW-0132">Cell division</keyword>
<evidence type="ECO:0000256" key="16">
    <source>
        <dbReference type="ARBA" id="ARBA00023306"/>
    </source>
</evidence>
<sequence>MSHVSPDHQVAQMSDKLEKSLSIDADANKIDIYHGYIKDGKEEARQGDLSKALELFKHAHKIRPSEKLKSRIGRIEELISQDLESDDEEFVNVNNSGLMLLKEVHEKLYDHQKEGVSFIYKLYRDGLKGGILADDMGLGKTIQVIAFLAGMYDGDLVKHTLLVMPTSLITTWTKEFAKWTPGMRVKEFHGTKKAERTRNIEKVQRRGGVIITTYQMLIPNWQQVASYNGQEFIWDYMILDEAHKIKTSSTKTAKSAHAIPAHNRLLLTGTPVQNNLQELWSLFNFACQGALLGTSKTFKTEYENTITRAKEKDATPGEKALGLKMSQNLMNIIKPHFLRRTKADVQKKNSQTEKENHSKPANGDDSDKEKRIGAIMPELGRKNDLIIWTYLSDVQENIYRQFLSLDHIKELLTTTRSPLAELNVLKKLCDHPRLLSGAASLGLEDGTPESQGDEDCMKTSNNLDHITDDTLIGESGKMVFLMTLLERLRMEGHQTLVFAMFRKVLDILERVLGNRGFKTIRLDGTIIQMAERERRITLFQNDKQYSVFLLTTKVGGVGITLTAANRVVIYDPSWNPATDAQAVDRAYRIGQTKNVVVYRLITCGTVEEKIYRRQVFKDSIIRQTTGDKKNPFCYFSKQELKELFIMEETRSSSTQLQLQSMHSQHRRTDPELDEHIADLHSMEMFGISDHDLMFSLDPNHEQDPQDQEAHEYIEGRVRKAQELMKAESELHKQLAENMESSTEPAWRQQLTQRNKERSHGQKDPTGKPRSPVVYVEDDSDESPVVVIELDQSGSSMEDDKLNITNSSFKMEQSDVKEESVYEVSSEMKSADAASEGNTSLGGFASAAIHDQILDNQESFSKVDNSGSQATAMQEEHQLYDPVQNKRLSILQLTNVSLHDRASSGAKSFEGNFNLLLEDSENDLSNNLNLLEEPDVEAQEVKLLSQLQSEGSFNVDKSLAEFEQVHRMSFNHSHVSESDQSENDSIIMTKKKRGAVIYDSEEEEEGKDDEKVKMMSSCLNDSFEFLQSSTPKSLPSECTPFRGRKSIGGNVSVALMRSMVKSIVEDVESDLEDEVNGSEVDEAIEDTSVHSGDESEQQTDLSASLDASESGGDEPELEETKGESLHTENEEDESEQETDLSASLDASESGGDKPELEETKGESLHTENEEDESEQETDLSASLDASESGGDKLELEETKGESLHTENEEDESEQETDLSASLDTSASGDTEKSRLEESTRCPESASLHSEENSDESTTGSDRMANVSSRGSGKALADHEASTVEPVFDSDGSYEALVNRGRRCYSEGNLQDALGFFLEAMDISSGDTEIQLLVIQLYRRMSR</sequence>
<feature type="domain" description="Helicase C-terminal" evidence="25">
    <location>
        <begin position="480"/>
        <end position="644"/>
    </location>
</feature>
<dbReference type="Gene3D" id="3.40.50.300">
    <property type="entry name" value="P-loop containing nucleotide triphosphate hydrolases"/>
    <property type="match status" value="1"/>
</dbReference>
<evidence type="ECO:0000313" key="27">
    <source>
        <dbReference type="Proteomes" id="UP001148018"/>
    </source>
</evidence>
<evidence type="ECO:0000313" key="26">
    <source>
        <dbReference type="EMBL" id="KAJ3604702.1"/>
    </source>
</evidence>
<evidence type="ECO:0000256" key="9">
    <source>
        <dbReference type="ARBA" id="ARBA00022776"/>
    </source>
</evidence>
<feature type="compositionally biased region" description="Basic and acidic residues" evidence="23">
    <location>
        <begin position="1117"/>
        <end position="1127"/>
    </location>
</feature>
<feature type="repeat" description="TPR" evidence="22">
    <location>
        <begin position="33"/>
        <end position="66"/>
    </location>
</feature>
<feature type="compositionally biased region" description="Basic and acidic residues" evidence="23">
    <location>
        <begin position="1149"/>
        <end position="1166"/>
    </location>
</feature>
<comment type="catalytic activity">
    <reaction evidence="18">
        <text>ATP + H2O = ADP + phosphate + H(+)</text>
        <dbReference type="Rhea" id="RHEA:13065"/>
        <dbReference type="ChEBI" id="CHEBI:15377"/>
        <dbReference type="ChEBI" id="CHEBI:15378"/>
        <dbReference type="ChEBI" id="CHEBI:30616"/>
        <dbReference type="ChEBI" id="CHEBI:43474"/>
        <dbReference type="ChEBI" id="CHEBI:456216"/>
        <dbReference type="EC" id="3.6.4.12"/>
    </reaction>
</comment>
<reference evidence="26" key="1">
    <citation type="submission" date="2022-07" db="EMBL/GenBank/DDBJ databases">
        <title>Chromosome-level genome of Muraenolepis orangiensis.</title>
        <authorList>
            <person name="Kim J."/>
        </authorList>
    </citation>
    <scope>NUCLEOTIDE SEQUENCE</scope>
    <source>
        <strain evidence="26">KU_S4_2022</strain>
        <tissue evidence="26">Muscle</tissue>
    </source>
</reference>
<dbReference type="InterPro" id="IPR050496">
    <property type="entry name" value="SNF2_RAD54_helicase_repair"/>
</dbReference>
<keyword evidence="10" id="KW-0378">Hydrolase</keyword>
<name>A0A9Q0EB60_9TELE</name>
<feature type="compositionally biased region" description="Basic and acidic residues" evidence="23">
    <location>
        <begin position="1228"/>
        <end position="1239"/>
    </location>
</feature>
<feature type="compositionally biased region" description="Basic and acidic residues" evidence="23">
    <location>
        <begin position="753"/>
        <end position="766"/>
    </location>
</feature>
<dbReference type="Gene3D" id="3.40.50.10810">
    <property type="entry name" value="Tandem AAA-ATPase domain"/>
    <property type="match status" value="1"/>
</dbReference>
<evidence type="ECO:0000256" key="2">
    <source>
        <dbReference type="ARBA" id="ARBA00007025"/>
    </source>
</evidence>
<feature type="compositionally biased region" description="Acidic residues" evidence="23">
    <location>
        <begin position="1067"/>
        <end position="1084"/>
    </location>
</feature>
<dbReference type="InterPro" id="IPR038718">
    <property type="entry name" value="SNF2-like_sf"/>
</dbReference>
<keyword evidence="13" id="KW-0995">Kinetochore</keyword>
<dbReference type="OrthoDB" id="413460at2759"/>
<evidence type="ECO:0000256" key="15">
    <source>
        <dbReference type="ARBA" id="ARBA00023125"/>
    </source>
</evidence>
<dbReference type="PANTHER" id="PTHR45629:SF7">
    <property type="entry name" value="DNA EXCISION REPAIR PROTEIN ERCC-6-RELATED"/>
    <property type="match status" value="1"/>
</dbReference>
<evidence type="ECO:0000256" key="5">
    <source>
        <dbReference type="ARBA" id="ARBA00022553"/>
    </source>
</evidence>
<keyword evidence="4" id="KW-0158">Chromosome</keyword>
<protein>
    <recommendedName>
        <fullName evidence="20">DNA excision repair protein ERCC-6-like</fullName>
        <ecNumber evidence="3">3.6.4.12</ecNumber>
    </recommendedName>
    <alternativeName>
        <fullName evidence="21">ATP-dependent helicase ERCC6-like</fullName>
    </alternativeName>
</protein>
<comment type="caution">
    <text evidence="26">The sequence shown here is derived from an EMBL/GenBank/DDBJ whole genome shotgun (WGS) entry which is preliminary data.</text>
</comment>
<evidence type="ECO:0000256" key="4">
    <source>
        <dbReference type="ARBA" id="ARBA00022454"/>
    </source>
</evidence>
<dbReference type="InterPro" id="IPR014001">
    <property type="entry name" value="Helicase_ATP-bd"/>
</dbReference>
<dbReference type="GO" id="GO:0005524">
    <property type="term" value="F:ATP binding"/>
    <property type="evidence" value="ECO:0007669"/>
    <property type="project" value="UniProtKB-KW"/>
</dbReference>
<dbReference type="CDD" id="cd18793">
    <property type="entry name" value="SF2_C_SNF"/>
    <property type="match status" value="1"/>
</dbReference>
<evidence type="ECO:0000256" key="1">
    <source>
        <dbReference type="ARBA" id="ARBA00004629"/>
    </source>
</evidence>
<dbReference type="InterPro" id="IPR001650">
    <property type="entry name" value="Helicase_C-like"/>
</dbReference>
<comment type="function">
    <text evidence="19">DNA helicase that acts as a tension sensor that associates with catenated DNA which is stretched under tension until it is resolved during anaphase. Functions as ATP-dependent DNA translocase. Can promote Holliday junction branch migration (in vitro).</text>
</comment>
<dbReference type="PANTHER" id="PTHR45629">
    <property type="entry name" value="SNF2/RAD54 FAMILY MEMBER"/>
    <property type="match status" value="1"/>
</dbReference>
<feature type="domain" description="Helicase ATP-binding" evidence="24">
    <location>
        <begin position="121"/>
        <end position="289"/>
    </location>
</feature>
<dbReference type="EC" id="3.6.4.12" evidence="3"/>
<keyword evidence="27" id="KW-1185">Reference proteome</keyword>
<dbReference type="Proteomes" id="UP001148018">
    <property type="component" value="Unassembled WGS sequence"/>
</dbReference>
<feature type="compositionally biased region" description="Polar residues" evidence="23">
    <location>
        <begin position="1216"/>
        <end position="1227"/>
    </location>
</feature>
<keyword evidence="17" id="KW-0137">Centromere</keyword>
<dbReference type="InterPro" id="IPR049730">
    <property type="entry name" value="SNF2/RAD54-like_C"/>
</dbReference>
<proteinExistence type="inferred from homology"/>
<feature type="region of interest" description="Disordered" evidence="23">
    <location>
        <begin position="734"/>
        <end position="779"/>
    </location>
</feature>
<dbReference type="SUPFAM" id="SSF52540">
    <property type="entry name" value="P-loop containing nucleoside triphosphate hydrolases"/>
    <property type="match status" value="2"/>
</dbReference>
<evidence type="ECO:0000256" key="11">
    <source>
        <dbReference type="ARBA" id="ARBA00022803"/>
    </source>
</evidence>
<evidence type="ECO:0000256" key="7">
    <source>
        <dbReference type="ARBA" id="ARBA00022737"/>
    </source>
</evidence>